<dbReference type="NCBIfam" id="TIGR00254">
    <property type="entry name" value="GGDEF"/>
    <property type="match status" value="1"/>
</dbReference>
<evidence type="ECO:0000259" key="2">
    <source>
        <dbReference type="PROSITE" id="PS50883"/>
    </source>
</evidence>
<sequence>MQKDIIRLIVIEESANEAEVIFRNLRKARYPIRPRHIEDDEDLQKALSNKQEWDLIISVPQVGDFTVAQVCEIVSKSKRDIPIIILADDNKNMFELLNAGATQVVPSDNEACLALVVGRELKNLAERRQYQQVEQVFQSTQKQNKMLLDSSRDAIAYVHEGVLVYANASYLKMFAYTSMDDLDGLPIMDLITPNNQEKFKDFLREFMTTEMSDERQIELYGVKSNEQRFKLKMAVTQSIYDSEPRIQLVIHDQSWKNRDPSTGLFNSQHFLELLEEALVNAKETQTRSVLFYIALDNFNRIKEQLGVGGTEPVIKNMAKVIKRISDEGILARFSEGVFTLLMSDEEGKKYAGAADIADKICKVVEESVTELDKQSVVNTCSIGITRVLAVADSPQDVLNEGRAACQNAQEKGGNAFKVYEVVIEKDKQDSSQIAKLIETAIEENRLSLLYQPIVSLHGETQEFFEVLLQMVDSEGQTVPNPDLFQAAEKANLSISLDKWIIQQAINISAEHEKNGRKTYFFIKLSAQSIRDKKMTEYIGKQLNSTQLSGENIIFEIRESIAQEQIKLANTFINQLNKFKCKSALEHFGSELNFDTILKHLPVDYVKIDASYSKGGLLSQPENQQALENVVKKAREFGKQLIAVSVEDADSLAVLWSSEVNFVQGNYIQEPLSVPEFDFEAD</sequence>
<dbReference type="PROSITE" id="PS50112">
    <property type="entry name" value="PAS"/>
    <property type="match status" value="1"/>
</dbReference>
<dbReference type="PROSITE" id="PS50883">
    <property type="entry name" value="EAL"/>
    <property type="match status" value="1"/>
</dbReference>
<dbReference type="Gene3D" id="3.30.450.20">
    <property type="entry name" value="PAS domain"/>
    <property type="match status" value="1"/>
</dbReference>
<evidence type="ECO:0000259" key="3">
    <source>
        <dbReference type="PROSITE" id="PS50887"/>
    </source>
</evidence>
<dbReference type="CDD" id="cd01948">
    <property type="entry name" value="EAL"/>
    <property type="match status" value="1"/>
</dbReference>
<dbReference type="SMART" id="SM00052">
    <property type="entry name" value="EAL"/>
    <property type="match status" value="1"/>
</dbReference>
<feature type="domain" description="GGDEF" evidence="3">
    <location>
        <begin position="286"/>
        <end position="421"/>
    </location>
</feature>
<accession>A0A0A6P3Z7</accession>
<dbReference type="Pfam" id="PF00563">
    <property type="entry name" value="EAL"/>
    <property type="match status" value="1"/>
</dbReference>
<dbReference type="InterPro" id="IPR050706">
    <property type="entry name" value="Cyclic-di-GMP_PDE-like"/>
</dbReference>
<dbReference type="Pfam" id="PF00990">
    <property type="entry name" value="GGDEF"/>
    <property type="match status" value="1"/>
</dbReference>
<protein>
    <submittedName>
        <fullName evidence="4">Uncharacterized protein</fullName>
    </submittedName>
</protein>
<evidence type="ECO:0000259" key="1">
    <source>
        <dbReference type="PROSITE" id="PS50112"/>
    </source>
</evidence>
<dbReference type="PANTHER" id="PTHR33121">
    <property type="entry name" value="CYCLIC DI-GMP PHOSPHODIESTERASE PDEF"/>
    <property type="match status" value="1"/>
</dbReference>
<dbReference type="InterPro" id="IPR000014">
    <property type="entry name" value="PAS"/>
</dbReference>
<reference evidence="4 5" key="1">
    <citation type="journal article" date="2016" name="Front. Microbiol.">
        <title>Single-Cell (Meta-)Genomics of a Dimorphic Candidatus Thiomargarita nelsonii Reveals Genomic Plasticity.</title>
        <authorList>
            <person name="Flood B.E."/>
            <person name="Fliss P."/>
            <person name="Jones D.S."/>
            <person name="Dick G.J."/>
            <person name="Jain S."/>
            <person name="Kaster A.K."/>
            <person name="Winkel M."/>
            <person name="Mussmann M."/>
            <person name="Bailey J."/>
        </authorList>
    </citation>
    <scope>NUCLEOTIDE SEQUENCE [LARGE SCALE GENOMIC DNA]</scope>
    <source>
        <strain evidence="4">Hydrate Ridge</strain>
    </source>
</reference>
<comment type="caution">
    <text evidence="4">The sequence shown here is derived from an EMBL/GenBank/DDBJ whole genome shotgun (WGS) entry which is preliminary data.</text>
</comment>
<dbReference type="InterPro" id="IPR001633">
    <property type="entry name" value="EAL_dom"/>
</dbReference>
<dbReference type="SUPFAM" id="SSF55785">
    <property type="entry name" value="PYP-like sensor domain (PAS domain)"/>
    <property type="match status" value="1"/>
</dbReference>
<dbReference type="InterPro" id="IPR035919">
    <property type="entry name" value="EAL_sf"/>
</dbReference>
<dbReference type="CDD" id="cd01949">
    <property type="entry name" value="GGDEF"/>
    <property type="match status" value="1"/>
</dbReference>
<feature type="domain" description="EAL" evidence="2">
    <location>
        <begin position="430"/>
        <end position="681"/>
    </location>
</feature>
<evidence type="ECO:0000313" key="5">
    <source>
        <dbReference type="Proteomes" id="UP000030428"/>
    </source>
</evidence>
<dbReference type="PANTHER" id="PTHR33121:SF23">
    <property type="entry name" value="CYCLIC DI-GMP PHOSPHODIESTERASE PDEB"/>
    <property type="match status" value="1"/>
</dbReference>
<dbReference type="InterPro" id="IPR035965">
    <property type="entry name" value="PAS-like_dom_sf"/>
</dbReference>
<dbReference type="SUPFAM" id="SSF55073">
    <property type="entry name" value="Nucleotide cyclase"/>
    <property type="match status" value="1"/>
</dbReference>
<feature type="domain" description="PAS" evidence="1">
    <location>
        <begin position="160"/>
        <end position="210"/>
    </location>
</feature>
<dbReference type="PROSITE" id="PS50887">
    <property type="entry name" value="GGDEF"/>
    <property type="match status" value="1"/>
</dbReference>
<dbReference type="InterPro" id="IPR043128">
    <property type="entry name" value="Rev_trsase/Diguanyl_cyclase"/>
</dbReference>
<dbReference type="InterPro" id="IPR000160">
    <property type="entry name" value="GGDEF_dom"/>
</dbReference>
<dbReference type="Gene3D" id="3.40.50.2300">
    <property type="match status" value="1"/>
</dbReference>
<dbReference type="CDD" id="cd00130">
    <property type="entry name" value="PAS"/>
    <property type="match status" value="1"/>
</dbReference>
<name>A0A0A6P3Z7_9GAMM</name>
<dbReference type="Pfam" id="PF13426">
    <property type="entry name" value="PAS_9"/>
    <property type="match status" value="1"/>
</dbReference>
<dbReference type="SMART" id="SM00267">
    <property type="entry name" value="GGDEF"/>
    <property type="match status" value="1"/>
</dbReference>
<dbReference type="Proteomes" id="UP000030428">
    <property type="component" value="Unassembled WGS sequence"/>
</dbReference>
<dbReference type="SUPFAM" id="SSF141868">
    <property type="entry name" value="EAL domain-like"/>
    <property type="match status" value="1"/>
</dbReference>
<proteinExistence type="predicted"/>
<dbReference type="Gene3D" id="3.30.70.270">
    <property type="match status" value="1"/>
</dbReference>
<organism evidence="4 5">
    <name type="scientific">Candidatus Thiomargarita nelsonii</name>
    <dbReference type="NCBI Taxonomy" id="1003181"/>
    <lineage>
        <taxon>Bacteria</taxon>
        <taxon>Pseudomonadati</taxon>
        <taxon>Pseudomonadota</taxon>
        <taxon>Gammaproteobacteria</taxon>
        <taxon>Thiotrichales</taxon>
        <taxon>Thiotrichaceae</taxon>
        <taxon>Thiomargarita</taxon>
    </lineage>
</organism>
<dbReference type="Gene3D" id="3.20.20.450">
    <property type="entry name" value="EAL domain"/>
    <property type="match status" value="1"/>
</dbReference>
<dbReference type="EMBL" id="JSZA02000011">
    <property type="protein sequence ID" value="KHD05600.1"/>
    <property type="molecule type" value="Genomic_DNA"/>
</dbReference>
<dbReference type="InterPro" id="IPR029787">
    <property type="entry name" value="Nucleotide_cyclase"/>
</dbReference>
<evidence type="ECO:0000313" key="4">
    <source>
        <dbReference type="EMBL" id="KHD05600.1"/>
    </source>
</evidence>
<keyword evidence="5" id="KW-1185">Reference proteome</keyword>
<gene>
    <name evidence="4" type="ORF">PN36_04130</name>
</gene>
<dbReference type="AlphaFoldDB" id="A0A0A6P3Z7"/>
<dbReference type="GO" id="GO:0071111">
    <property type="term" value="F:cyclic-guanylate-specific phosphodiesterase activity"/>
    <property type="evidence" value="ECO:0007669"/>
    <property type="project" value="InterPro"/>
</dbReference>